<dbReference type="AlphaFoldDB" id="A0A8B9NWL4"/>
<evidence type="ECO:0000313" key="1">
    <source>
        <dbReference type="Ensembl" id="ENSAOWP00000001885.1"/>
    </source>
</evidence>
<evidence type="ECO:0000313" key="2">
    <source>
        <dbReference type="Proteomes" id="UP000694424"/>
    </source>
</evidence>
<reference evidence="1" key="2">
    <citation type="submission" date="2025-09" db="UniProtKB">
        <authorList>
            <consortium name="Ensembl"/>
        </authorList>
    </citation>
    <scope>IDENTIFICATION</scope>
</reference>
<accession>A0A8B9NWL4</accession>
<sequence length="65" mass="7075">IYLTNLQFDRGIISHSPAGRLVWVGMTVHSKKLQPTAQNLASLLQASQKVCWTPGLAEPKTASKS</sequence>
<reference evidence="1" key="1">
    <citation type="submission" date="2025-08" db="UniProtKB">
        <authorList>
            <consortium name="Ensembl"/>
        </authorList>
    </citation>
    <scope>IDENTIFICATION</scope>
</reference>
<dbReference type="Ensembl" id="ENSAOWT00000002141.1">
    <property type="protein sequence ID" value="ENSAOWP00000001885.1"/>
    <property type="gene ID" value="ENSAOWG00000001359.1"/>
</dbReference>
<proteinExistence type="predicted"/>
<keyword evidence="2" id="KW-1185">Reference proteome</keyword>
<organism evidence="1 2">
    <name type="scientific">Apteryx owenii</name>
    <name type="common">Little spotted kiwi</name>
    <dbReference type="NCBI Taxonomy" id="8824"/>
    <lineage>
        <taxon>Eukaryota</taxon>
        <taxon>Metazoa</taxon>
        <taxon>Chordata</taxon>
        <taxon>Craniata</taxon>
        <taxon>Vertebrata</taxon>
        <taxon>Euteleostomi</taxon>
        <taxon>Archelosauria</taxon>
        <taxon>Archosauria</taxon>
        <taxon>Dinosauria</taxon>
        <taxon>Saurischia</taxon>
        <taxon>Theropoda</taxon>
        <taxon>Coelurosauria</taxon>
        <taxon>Aves</taxon>
        <taxon>Palaeognathae</taxon>
        <taxon>Apterygiformes</taxon>
        <taxon>Apterygidae</taxon>
        <taxon>Apteryx</taxon>
    </lineage>
</organism>
<dbReference type="Proteomes" id="UP000694424">
    <property type="component" value="Unplaced"/>
</dbReference>
<protein>
    <submittedName>
        <fullName evidence="1">Uncharacterized protein</fullName>
    </submittedName>
</protein>
<name>A0A8B9NWL4_APTOW</name>